<proteinExistence type="predicted"/>
<evidence type="ECO:0000313" key="6">
    <source>
        <dbReference type="Proteomes" id="UP000019183"/>
    </source>
</evidence>
<keyword evidence="4" id="KW-0663">Pyridoxal phosphate</keyword>
<dbReference type="AlphaFoldDB" id="W1DTL7"/>
<protein>
    <submittedName>
        <fullName evidence="5">2-aminoethylphosphonate:pyruvate aminotransferase</fullName>
        <ecNumber evidence="5">2.6.1.37</ecNumber>
    </submittedName>
</protein>
<keyword evidence="3 5" id="KW-0808">Transferase</keyword>
<dbReference type="GO" id="GO:0047304">
    <property type="term" value="F:2-aminoethylphosphonate-pyruvate transaminase activity"/>
    <property type="evidence" value="ECO:0007669"/>
    <property type="project" value="UniProtKB-EC"/>
</dbReference>
<accession>W1DTL7</accession>
<dbReference type="Proteomes" id="UP000019183">
    <property type="component" value="Unassembled WGS sequence"/>
</dbReference>
<keyword evidence="6" id="KW-1185">Reference proteome</keyword>
<organism evidence="5 6">
    <name type="scientific">Klebsiella pneumoniae IS43</name>
    <dbReference type="NCBI Taxonomy" id="1432552"/>
    <lineage>
        <taxon>Bacteria</taxon>
        <taxon>Pseudomonadati</taxon>
        <taxon>Pseudomonadota</taxon>
        <taxon>Gammaproteobacteria</taxon>
        <taxon>Enterobacterales</taxon>
        <taxon>Enterobacteriaceae</taxon>
        <taxon>Klebsiella/Raoultella group</taxon>
        <taxon>Klebsiella</taxon>
        <taxon>Klebsiella pneumoniae complex</taxon>
    </lineage>
</organism>
<comment type="caution">
    <text evidence="5">The sequence shown here is derived from an EMBL/GenBank/DDBJ whole genome shotgun (WGS) entry which is preliminary data.</text>
</comment>
<name>W1DTL7_KLEPN</name>
<sequence>MRALGFRPLLDDSLHSPIITAFYSPDAPQYRFHTFYQKLKDQGFVIYPGKVSQSDCFRIGNIGEVYDADITALLAAIDNAMYWKQ</sequence>
<dbReference type="PANTHER" id="PTHR42778">
    <property type="entry name" value="2-AMINOETHYLPHOSPHONATE--PYRUVATE TRANSAMINASE"/>
    <property type="match status" value="1"/>
</dbReference>
<dbReference type="InterPro" id="IPR015422">
    <property type="entry name" value="PyrdxlP-dep_Trfase_small"/>
</dbReference>
<dbReference type="EMBL" id="CBWK010000662">
    <property type="protein sequence ID" value="CDL11449.1"/>
    <property type="molecule type" value="Genomic_DNA"/>
</dbReference>
<comment type="cofactor">
    <cofactor evidence="1">
        <name>pyridoxal 5'-phosphate</name>
        <dbReference type="ChEBI" id="CHEBI:597326"/>
    </cofactor>
</comment>
<evidence type="ECO:0000256" key="2">
    <source>
        <dbReference type="ARBA" id="ARBA00022576"/>
    </source>
</evidence>
<keyword evidence="2 5" id="KW-0032">Aminotransferase</keyword>
<dbReference type="EC" id="2.6.1.37" evidence="5"/>
<dbReference type="SUPFAM" id="SSF53383">
    <property type="entry name" value="PLP-dependent transferases"/>
    <property type="match status" value="1"/>
</dbReference>
<evidence type="ECO:0000256" key="1">
    <source>
        <dbReference type="ARBA" id="ARBA00001933"/>
    </source>
</evidence>
<evidence type="ECO:0000313" key="5">
    <source>
        <dbReference type="EMBL" id="CDL11449.1"/>
    </source>
</evidence>
<evidence type="ECO:0000256" key="3">
    <source>
        <dbReference type="ARBA" id="ARBA00022679"/>
    </source>
</evidence>
<dbReference type="PANTHER" id="PTHR42778:SF1">
    <property type="entry name" value="2-AMINOETHYLPHOSPHONATE--PYRUVATE TRANSAMINASE"/>
    <property type="match status" value="1"/>
</dbReference>
<dbReference type="Gene3D" id="3.90.1150.10">
    <property type="entry name" value="Aspartate Aminotransferase, domain 1"/>
    <property type="match status" value="1"/>
</dbReference>
<reference evidence="5" key="1">
    <citation type="submission" date="2013-10" db="EMBL/GenBank/DDBJ databases">
        <title>Antibiotic resistance diversity of beta-lactamase producers in the General Hospital Vienna.</title>
        <authorList>
            <person name="Barisic I."/>
            <person name="Mitteregger D."/>
            <person name="Hirschl A.M."/>
            <person name="Noehammer C."/>
            <person name="Wiesinger-Mayr H."/>
        </authorList>
    </citation>
    <scope>NUCLEOTIDE SEQUENCE [LARGE SCALE GENOMIC DNA]</scope>
    <source>
        <strain evidence="5">IS43</strain>
    </source>
</reference>
<dbReference type="InterPro" id="IPR015424">
    <property type="entry name" value="PyrdxlP-dep_Trfase"/>
</dbReference>
<evidence type="ECO:0000256" key="4">
    <source>
        <dbReference type="ARBA" id="ARBA00022898"/>
    </source>
</evidence>